<dbReference type="Gene3D" id="2.170.300.10">
    <property type="entry name" value="Tie2 ligand-binding domain superfamily"/>
    <property type="match status" value="1"/>
</dbReference>
<evidence type="ECO:0000313" key="2">
    <source>
        <dbReference type="EMBL" id="ESP04078.1"/>
    </source>
</evidence>
<feature type="chain" id="PRO_5004717129" description="Fucolectin tachylectin-4 pentraxin-1 domain-containing protein" evidence="1">
    <location>
        <begin position="23"/>
        <end position="290"/>
    </location>
</feature>
<dbReference type="EMBL" id="KB199905">
    <property type="protein sequence ID" value="ESP04078.1"/>
    <property type="molecule type" value="Genomic_DNA"/>
</dbReference>
<dbReference type="PANTHER" id="PTHR26391:SF18">
    <property type="entry name" value="PROTEIN KINASE RECEPTOR TIE-1, PUTATIVE-RELATED"/>
    <property type="match status" value="1"/>
</dbReference>
<dbReference type="AlphaFoldDB" id="V4B1A5"/>
<dbReference type="GeneID" id="20237064"/>
<evidence type="ECO:0000256" key="1">
    <source>
        <dbReference type="SAM" id="SignalP"/>
    </source>
</evidence>
<dbReference type="OrthoDB" id="6159059at2759"/>
<dbReference type="InterPro" id="IPR008979">
    <property type="entry name" value="Galactose-bd-like_sf"/>
</dbReference>
<dbReference type="HOGENOM" id="CLU_960708_0_0_1"/>
<dbReference type="Gene3D" id="2.60.120.260">
    <property type="entry name" value="Galactose-binding domain-like"/>
    <property type="match status" value="1"/>
</dbReference>
<dbReference type="SUPFAM" id="SSF49785">
    <property type="entry name" value="Galactose-binding domain-like"/>
    <property type="match status" value="1"/>
</dbReference>
<keyword evidence="1" id="KW-0732">Signal</keyword>
<keyword evidence="3" id="KW-1185">Reference proteome</keyword>
<organism evidence="2 3">
    <name type="scientific">Lottia gigantea</name>
    <name type="common">Giant owl limpet</name>
    <dbReference type="NCBI Taxonomy" id="225164"/>
    <lineage>
        <taxon>Eukaryota</taxon>
        <taxon>Metazoa</taxon>
        <taxon>Spiralia</taxon>
        <taxon>Lophotrochozoa</taxon>
        <taxon>Mollusca</taxon>
        <taxon>Gastropoda</taxon>
        <taxon>Patellogastropoda</taxon>
        <taxon>Lottioidea</taxon>
        <taxon>Lottiidae</taxon>
        <taxon>Lottia</taxon>
    </lineage>
</organism>
<evidence type="ECO:0008006" key="4">
    <source>
        <dbReference type="Google" id="ProtNLM"/>
    </source>
</evidence>
<accession>V4B1A5</accession>
<feature type="signal peptide" evidence="1">
    <location>
        <begin position="1"/>
        <end position="22"/>
    </location>
</feature>
<sequence length="290" mass="32244">MATAIIEIGVLLVVAAPTPSEGFKFGFNNSYTCHCKNDEKCDIVTGRCDNGCLKGWGGPSCQQGNVALGSEEVSQSDILIDSYGPKQAVDGYTDTAWTFNHPCIHTSFSPWAWWVIDLQRTFSLRFLKIFHQAGYAQGFSVHIDNELCFKHTNVSNPPTEIPIECGRTITGRHVNISSIRSDDFFHYIRLCEVEIYVCSRGTFGSDCNKFCHCSNGDECDVITGQCPNGCQKGWKGASCNTDIAFGIRPHGNRHHRGKGNMFAILQIQLLIYTHMATDIIEENMCARLQI</sequence>
<evidence type="ECO:0000313" key="3">
    <source>
        <dbReference type="Proteomes" id="UP000030746"/>
    </source>
</evidence>
<dbReference type="PANTHER" id="PTHR26391">
    <property type="entry name" value="INACTIVE TYROSINE-PROTEIN KINASE 7"/>
    <property type="match status" value="1"/>
</dbReference>
<reference evidence="2 3" key="1">
    <citation type="journal article" date="2013" name="Nature">
        <title>Insights into bilaterian evolution from three spiralian genomes.</title>
        <authorList>
            <person name="Simakov O."/>
            <person name="Marletaz F."/>
            <person name="Cho S.J."/>
            <person name="Edsinger-Gonzales E."/>
            <person name="Havlak P."/>
            <person name="Hellsten U."/>
            <person name="Kuo D.H."/>
            <person name="Larsson T."/>
            <person name="Lv J."/>
            <person name="Arendt D."/>
            <person name="Savage R."/>
            <person name="Osoegawa K."/>
            <person name="de Jong P."/>
            <person name="Grimwood J."/>
            <person name="Chapman J.A."/>
            <person name="Shapiro H."/>
            <person name="Aerts A."/>
            <person name="Otillar R.P."/>
            <person name="Terry A.Y."/>
            <person name="Boore J.L."/>
            <person name="Grigoriev I.V."/>
            <person name="Lindberg D.R."/>
            <person name="Seaver E.C."/>
            <person name="Weisblat D.A."/>
            <person name="Putnam N.H."/>
            <person name="Rokhsar D.S."/>
        </authorList>
    </citation>
    <scope>NUCLEOTIDE SEQUENCE [LARGE SCALE GENOMIC DNA]</scope>
</reference>
<protein>
    <recommendedName>
        <fullName evidence="4">Fucolectin tachylectin-4 pentraxin-1 domain-containing protein</fullName>
    </recommendedName>
</protein>
<gene>
    <name evidence="2" type="ORF">LOTGIDRAFT_156689</name>
</gene>
<dbReference type="OMA" id="KRMDICE"/>
<dbReference type="Proteomes" id="UP000030746">
    <property type="component" value="Unassembled WGS sequence"/>
</dbReference>
<dbReference type="RefSeq" id="XP_009045560.1">
    <property type="nucleotide sequence ID" value="XM_009047312.1"/>
</dbReference>
<dbReference type="CTD" id="20237064"/>
<name>V4B1A5_LOTGI</name>
<dbReference type="KEGG" id="lgi:LOTGIDRAFT_156689"/>
<proteinExistence type="predicted"/>